<evidence type="ECO:0000313" key="2">
    <source>
        <dbReference type="Proteomes" id="UP001056120"/>
    </source>
</evidence>
<reference evidence="2" key="1">
    <citation type="journal article" date="2022" name="Mol. Ecol. Resour.">
        <title>The genomes of chicory, endive, great burdock and yacon provide insights into Asteraceae palaeo-polyploidization history and plant inulin production.</title>
        <authorList>
            <person name="Fan W."/>
            <person name="Wang S."/>
            <person name="Wang H."/>
            <person name="Wang A."/>
            <person name="Jiang F."/>
            <person name="Liu H."/>
            <person name="Zhao H."/>
            <person name="Xu D."/>
            <person name="Zhang Y."/>
        </authorList>
    </citation>
    <scope>NUCLEOTIDE SEQUENCE [LARGE SCALE GENOMIC DNA]</scope>
    <source>
        <strain evidence="2">cv. Yunnan</strain>
    </source>
</reference>
<accession>A0ACB9FXX8</accession>
<proteinExistence type="predicted"/>
<dbReference type="EMBL" id="CM042032">
    <property type="protein sequence ID" value="KAI3776063.1"/>
    <property type="molecule type" value="Genomic_DNA"/>
</dbReference>
<sequence>MISQYKWTDAMRSYKFVTPHVMIVTVVICYEVLYDVVGCCIMFSTADSDQPVVDPPKRRGPNINRSATKTLENLPKGSKISLTIATGTKVFVGPSLFATKCGIVMHNVCPLNFHKWESIPDDVKDQMYEKLQVKFNLKNESAICKITNETQMQESRRLEAYLRLLGVRVNSANHIFHMTDRETQMPPSPFEVYHQLHFNAQKQGWQNDDTRRKNILHHKAGGRG</sequence>
<organism evidence="1 2">
    <name type="scientific">Smallanthus sonchifolius</name>
    <dbReference type="NCBI Taxonomy" id="185202"/>
    <lineage>
        <taxon>Eukaryota</taxon>
        <taxon>Viridiplantae</taxon>
        <taxon>Streptophyta</taxon>
        <taxon>Embryophyta</taxon>
        <taxon>Tracheophyta</taxon>
        <taxon>Spermatophyta</taxon>
        <taxon>Magnoliopsida</taxon>
        <taxon>eudicotyledons</taxon>
        <taxon>Gunneridae</taxon>
        <taxon>Pentapetalae</taxon>
        <taxon>asterids</taxon>
        <taxon>campanulids</taxon>
        <taxon>Asterales</taxon>
        <taxon>Asteraceae</taxon>
        <taxon>Asteroideae</taxon>
        <taxon>Heliantheae alliance</taxon>
        <taxon>Millerieae</taxon>
        <taxon>Smallanthus</taxon>
    </lineage>
</organism>
<dbReference type="Proteomes" id="UP001056120">
    <property type="component" value="Linkage Group LG15"/>
</dbReference>
<evidence type="ECO:0000313" key="1">
    <source>
        <dbReference type="EMBL" id="KAI3776063.1"/>
    </source>
</evidence>
<reference evidence="1 2" key="2">
    <citation type="journal article" date="2022" name="Mol. Ecol. Resour.">
        <title>The genomes of chicory, endive, great burdock and yacon provide insights into Asteraceae paleo-polyploidization history and plant inulin production.</title>
        <authorList>
            <person name="Fan W."/>
            <person name="Wang S."/>
            <person name="Wang H."/>
            <person name="Wang A."/>
            <person name="Jiang F."/>
            <person name="Liu H."/>
            <person name="Zhao H."/>
            <person name="Xu D."/>
            <person name="Zhang Y."/>
        </authorList>
    </citation>
    <scope>NUCLEOTIDE SEQUENCE [LARGE SCALE GENOMIC DNA]</scope>
    <source>
        <strain evidence="2">cv. Yunnan</strain>
        <tissue evidence="1">Leaves</tissue>
    </source>
</reference>
<protein>
    <submittedName>
        <fullName evidence="1">Uncharacterized protein</fullName>
    </submittedName>
</protein>
<keyword evidence="2" id="KW-1185">Reference proteome</keyword>
<comment type="caution">
    <text evidence="1">The sequence shown here is derived from an EMBL/GenBank/DDBJ whole genome shotgun (WGS) entry which is preliminary data.</text>
</comment>
<name>A0ACB9FXX8_9ASTR</name>
<gene>
    <name evidence="1" type="ORF">L1987_45823</name>
</gene>